<dbReference type="EMBL" id="PTQR01000035">
    <property type="protein sequence ID" value="TKX24991.1"/>
    <property type="molecule type" value="Genomic_DNA"/>
</dbReference>
<protein>
    <submittedName>
        <fullName evidence="1">Uncharacterized protein</fullName>
    </submittedName>
</protein>
<dbReference type="Proteomes" id="UP000308133">
    <property type="component" value="Unassembled WGS sequence"/>
</dbReference>
<comment type="caution">
    <text evidence="1">The sequence shown here is derived from an EMBL/GenBank/DDBJ whole genome shotgun (WGS) entry which is preliminary data.</text>
</comment>
<dbReference type="PANTHER" id="PTHR36124:SF1">
    <property type="entry name" value="ER-BOUND OXYGENASE MPAB_MPAB'_RUBBER OXYGENASE CATALYTIC DOMAIN-CONTAINING PROTEIN"/>
    <property type="match status" value="1"/>
</dbReference>
<dbReference type="PANTHER" id="PTHR36124">
    <property type="match status" value="1"/>
</dbReference>
<evidence type="ECO:0000313" key="2">
    <source>
        <dbReference type="Proteomes" id="UP000308133"/>
    </source>
</evidence>
<sequence>MGVYWRWMGEAMEIPFNVLPSFKDGWKHGLHFLDELEAWSREYEIAHMVPAESNESVAKGTIKIALTNVPKPLHGFAQDFVAALLEPRLRRAMKFAEPASSTVSMLNLTMGMRKLIIRHLLPPRPQILRKRWFTDELDAAGRIHSVQFVAHPWYVKPSFSWRYGIKALLLRLAGGKVPGDDGTRYQPEGYVIPEIGPEVLKGKGSAEMEAERARLSANPRLGCPFSRW</sequence>
<dbReference type="InterPro" id="IPR046366">
    <property type="entry name" value="MPAB"/>
</dbReference>
<reference evidence="1 2" key="1">
    <citation type="submission" date="2018-02" db="EMBL/GenBank/DDBJ databases">
        <title>Draft genome sequences of Elsinoe sp., causing black scab on jojoba.</title>
        <authorList>
            <person name="Stodart B."/>
            <person name="Jeffress S."/>
            <person name="Ash G."/>
            <person name="Arun Chinnappa K."/>
        </authorList>
    </citation>
    <scope>NUCLEOTIDE SEQUENCE [LARGE SCALE GENOMIC DNA]</scope>
    <source>
        <strain evidence="1 2">Hillstone_2</strain>
    </source>
</reference>
<name>A0A4U7B5Z8_9PEZI</name>
<proteinExistence type="predicted"/>
<gene>
    <name evidence="1" type="ORF">C1H76_2768</name>
</gene>
<accession>A0A4U7B5Z8</accession>
<organism evidence="1 2">
    <name type="scientific">Elsinoe australis</name>
    <dbReference type="NCBI Taxonomy" id="40998"/>
    <lineage>
        <taxon>Eukaryota</taxon>
        <taxon>Fungi</taxon>
        <taxon>Dikarya</taxon>
        <taxon>Ascomycota</taxon>
        <taxon>Pezizomycotina</taxon>
        <taxon>Dothideomycetes</taxon>
        <taxon>Dothideomycetidae</taxon>
        <taxon>Myriangiales</taxon>
        <taxon>Elsinoaceae</taxon>
        <taxon>Elsinoe</taxon>
    </lineage>
</organism>
<evidence type="ECO:0000313" key="1">
    <source>
        <dbReference type="EMBL" id="TKX24991.1"/>
    </source>
</evidence>
<dbReference type="AlphaFoldDB" id="A0A4U7B5Z8"/>
<dbReference type="GO" id="GO:0016491">
    <property type="term" value="F:oxidoreductase activity"/>
    <property type="evidence" value="ECO:0007669"/>
    <property type="project" value="InterPro"/>
</dbReference>